<evidence type="ECO:0000256" key="1">
    <source>
        <dbReference type="SAM" id="MobiDB-lite"/>
    </source>
</evidence>
<dbReference type="Pfam" id="PF02720">
    <property type="entry name" value="DUF222"/>
    <property type="match status" value="1"/>
</dbReference>
<accession>A0ABP4KFR7</accession>
<dbReference type="InterPro" id="IPR003615">
    <property type="entry name" value="HNH_nuc"/>
</dbReference>
<feature type="compositionally biased region" description="Low complexity" evidence="1">
    <location>
        <begin position="485"/>
        <end position="508"/>
    </location>
</feature>
<protein>
    <recommendedName>
        <fullName evidence="2">HNH nuclease domain-containing protein</fullName>
    </recommendedName>
</protein>
<feature type="domain" description="HNH nuclease" evidence="2">
    <location>
        <begin position="337"/>
        <end position="387"/>
    </location>
</feature>
<keyword evidence="4" id="KW-1185">Reference proteome</keyword>
<organism evidence="3 4">
    <name type="scientific">Brevibacterium permense</name>
    <dbReference type="NCBI Taxonomy" id="234834"/>
    <lineage>
        <taxon>Bacteria</taxon>
        <taxon>Bacillati</taxon>
        <taxon>Actinomycetota</taxon>
        <taxon>Actinomycetes</taxon>
        <taxon>Micrococcales</taxon>
        <taxon>Brevibacteriaceae</taxon>
        <taxon>Brevibacterium</taxon>
    </lineage>
</organism>
<feature type="region of interest" description="Disordered" evidence="1">
    <location>
        <begin position="408"/>
        <end position="518"/>
    </location>
</feature>
<dbReference type="Proteomes" id="UP001500177">
    <property type="component" value="Unassembled WGS sequence"/>
</dbReference>
<reference evidence="4" key="1">
    <citation type="journal article" date="2019" name="Int. J. Syst. Evol. Microbiol.">
        <title>The Global Catalogue of Microorganisms (GCM) 10K type strain sequencing project: providing services to taxonomists for standard genome sequencing and annotation.</title>
        <authorList>
            <consortium name="The Broad Institute Genomics Platform"/>
            <consortium name="The Broad Institute Genome Sequencing Center for Infectious Disease"/>
            <person name="Wu L."/>
            <person name="Ma J."/>
        </authorList>
    </citation>
    <scope>NUCLEOTIDE SEQUENCE [LARGE SCALE GENOMIC DNA]</scope>
    <source>
        <strain evidence="4">JCM 13318</strain>
    </source>
</reference>
<comment type="caution">
    <text evidence="3">The sequence shown here is derived from an EMBL/GenBank/DDBJ whole genome shotgun (WGS) entry which is preliminary data.</text>
</comment>
<dbReference type="CDD" id="cd00085">
    <property type="entry name" value="HNHc"/>
    <property type="match status" value="1"/>
</dbReference>
<evidence type="ECO:0000313" key="4">
    <source>
        <dbReference type="Proteomes" id="UP001500177"/>
    </source>
</evidence>
<proteinExistence type="predicted"/>
<evidence type="ECO:0000259" key="2">
    <source>
        <dbReference type="SMART" id="SM00507"/>
    </source>
</evidence>
<dbReference type="EMBL" id="BAAALX010000001">
    <property type="protein sequence ID" value="GAA1502400.1"/>
    <property type="molecule type" value="Genomic_DNA"/>
</dbReference>
<sequence>MSVAIDSVLGMEAEQVPDVLTEIRRWRVSLSELPPAKTEEEAIDRITALEELASASAAAQARETLTFDMLRRNREAEDGVASKKQGRGLGAEVALARKVSRSRGDALLKFSRTLLMDLPRTFAAMKGGDISEEKARVVAKESDWLPRAKKHELDECMAERLSEVGVRRLGNEVRALAQKLDQQAAVDHLERCIEERSVSVRPAPGNMAYLTALLPMPQAVAAFANLTKSAQSVIATGEADGRSQSQIAADLLVERLTGQESAKAVPTEVHLIMQASSLFAPGEESAWFPGVGPIPAEVARDFVAENDAPVFLRRLYTRPEDGQLVRMDSRRREFAGLLRRMIVMRDDVCRSPWCDAPIKQADHAVSFATGGDTEWENSSGLCAACNYAKELAGWRHRATPDALEVVTPTGHRYRSRTKPISEPDPGLVGGESVAETTAPPGILAGTGPPNPAVDSDPPTVEGGPRPPAETAEDSTAAGPVAADTAPGSGAPASGESSASGEAPASGEVEGADEDPDDQQRRILLPWRFIRRAEQPPPLRIGSTTVSVDVYDADFEQLSPVEELLLTGIREHVGSRRAEAVAGGRGGSQPAFSYFFHNSAGRKSKGD</sequence>
<evidence type="ECO:0000313" key="3">
    <source>
        <dbReference type="EMBL" id="GAA1502400.1"/>
    </source>
</evidence>
<name>A0ABP4KFR7_9MICO</name>
<dbReference type="InterPro" id="IPR003870">
    <property type="entry name" value="DUF222"/>
</dbReference>
<gene>
    <name evidence="3" type="ORF">GCM10009690_01180</name>
</gene>
<dbReference type="SMART" id="SM00507">
    <property type="entry name" value="HNHc"/>
    <property type="match status" value="1"/>
</dbReference>